<evidence type="ECO:0000256" key="12">
    <source>
        <dbReference type="ARBA" id="ARBA00012753"/>
    </source>
</evidence>
<evidence type="ECO:0000256" key="9">
    <source>
        <dbReference type="ARBA" id="ARBA00011738"/>
    </source>
</evidence>
<dbReference type="GO" id="GO:0008784">
    <property type="term" value="F:alanine racemase activity"/>
    <property type="evidence" value="ECO:0007669"/>
    <property type="project" value="UniProtKB-EC"/>
</dbReference>
<keyword evidence="18" id="KW-0732">Signal</keyword>
<dbReference type="PROSITE" id="PS00105">
    <property type="entry name" value="AA_TRANSFER_CLASS_1"/>
    <property type="match status" value="1"/>
</dbReference>
<dbReference type="InterPro" id="IPR000796">
    <property type="entry name" value="Asp_trans"/>
</dbReference>
<dbReference type="Pfam" id="PF00842">
    <property type="entry name" value="Ala_racemase_C"/>
    <property type="match status" value="1"/>
</dbReference>
<dbReference type="PRINTS" id="PR00992">
    <property type="entry name" value="ALARACEMASE"/>
</dbReference>
<proteinExistence type="inferred from homology"/>
<dbReference type="GO" id="GO:0033585">
    <property type="term" value="P:L-phenylalanine biosynthetic process from chorismate via phenylpyruvate"/>
    <property type="evidence" value="ECO:0007669"/>
    <property type="project" value="TreeGrafter"/>
</dbReference>
<comment type="caution">
    <text evidence="28">The sequence shown here is derived from an EMBL/GenBank/DDBJ whole genome shotgun (WGS) entry which is preliminary data.</text>
</comment>
<dbReference type="InterPro" id="IPR023214">
    <property type="entry name" value="HAD_sf"/>
</dbReference>
<evidence type="ECO:0000256" key="4">
    <source>
        <dbReference type="ARBA" id="ARBA00001946"/>
    </source>
</evidence>
<dbReference type="InterPro" id="IPR020622">
    <property type="entry name" value="Ala_racemase_pyridoxalP-BS"/>
</dbReference>
<evidence type="ECO:0000256" key="14">
    <source>
        <dbReference type="ARBA" id="ARBA00022113"/>
    </source>
</evidence>
<dbReference type="Proteomes" id="UP000030106">
    <property type="component" value="Unassembled WGS sequence"/>
</dbReference>
<evidence type="ECO:0000256" key="20">
    <source>
        <dbReference type="ARBA" id="ARBA00022801"/>
    </source>
</evidence>
<dbReference type="GO" id="GO:0030170">
    <property type="term" value="F:pyridoxal phosphate binding"/>
    <property type="evidence" value="ECO:0007669"/>
    <property type="project" value="InterPro"/>
</dbReference>
<evidence type="ECO:0000256" key="23">
    <source>
        <dbReference type="ARBA" id="ARBA00023235"/>
    </source>
</evidence>
<keyword evidence="17" id="KW-0479">Metal-binding</keyword>
<dbReference type="GO" id="GO:0004838">
    <property type="term" value="F:L-tyrosine-2-oxoglutarate transaminase activity"/>
    <property type="evidence" value="ECO:0007669"/>
    <property type="project" value="TreeGrafter"/>
</dbReference>
<comment type="subunit">
    <text evidence="9">Homodimer.</text>
</comment>
<evidence type="ECO:0000256" key="16">
    <source>
        <dbReference type="ARBA" id="ARBA00022679"/>
    </source>
</evidence>
<comment type="similarity">
    <text evidence="6">Belongs to the class-I pyridoxal-phosphate-dependent aminotransferase family.</text>
</comment>
<dbReference type="FunFam" id="3.20.20.10:FF:000002">
    <property type="entry name" value="Alanine racemase"/>
    <property type="match status" value="1"/>
</dbReference>
<dbReference type="InterPro" id="IPR029066">
    <property type="entry name" value="PLP-binding_barrel"/>
</dbReference>
<dbReference type="NCBIfam" id="TIGR01672">
    <property type="entry name" value="AphA"/>
    <property type="match status" value="1"/>
</dbReference>
<evidence type="ECO:0000256" key="7">
    <source>
        <dbReference type="ARBA" id="ARBA00007752"/>
    </source>
</evidence>
<comment type="subcellular location">
    <subcellularLocation>
        <location evidence="5">Periplasm</location>
    </subcellularLocation>
</comment>
<dbReference type="PROSITE" id="PS00395">
    <property type="entry name" value="ALANINE_RACEMASE"/>
    <property type="match status" value="1"/>
</dbReference>
<sequence length="973" mass="105903">MQAATVVINRRALRHNLQRLRELAPNSRMVAVVKANAYGHGLLETARTLENADAFGVARLEEALRLREGGITKPVLLLEGFFNAEDLPVIATQNFQTAIHSIQQLEALEQADLSQPITVWMKLDTGMHRLGVRPEEAEAFYQRLVACKNVSQPVNVVSHFARADEPESDATPRQLDIFNSFTAGKPGQRSIAASGGILLWPDSHMDWVRPGIILYGVSPLEQKPWGEDFGFQPVMSLTSSLIAVRGHKAGEPVGYGGTWTAERDTCLGVVAMGYGDGYPRSAPSGTPVLVNGREVPIVGRVAMDMICVDLGPDAADKPGDSAVLWGEGLPVERIAEHSNENLTVFQKVDAYAGDPILSLMERFKVDPRSDKVNLSIGLYYNEDGVIPQLQAVAEAEARLNAQPHGASLYLPMEGLNGYRSAIAPLLFGANHPALVEGRIATVQTLGGSGALKIGADFLKTYFPDSQVWVSDPTWENHVAIFEGAGFTVNTYPWFDSETNGVRFEALLEKLKTLPELSIVLLHPCCHNPTGSDLTDSQWDAVTEILKARNLIPFLDIAYQGFGAGMEQDAYAIRAIASSGQPMLVSNSFSKIFSLYGERVGGLSVVCEDSDAAGRVLGQLKATVRRNYSSPPNFGAQVVATVLNDEQLKASWIAEVETMRVRILEMRQVLVEVLTKAVPGRNFDYLVKQRGMFSYTGLSAAQADRLRDEFGIYLLASGRICVAGLNHGNVQRVAQAFAAVISVPGSAACLLVGLNHAALATESAPAPLNPGVTVAQLAQQVPIHWVSVAQIENSLLGRAPIAVGFDIDDTVLFSSPGFYRGQKEFSPGKQDYLKNPAFWEKMNNGWDEFSMPKEVAKSLITMHLKRGDSVYFVTGRSQTKTETVTKTLQSDFLIPEPSVNPVIFAGDKEGQNTKTQWLKDKKIKIFYGDSDNDITAAQDVGARGIRILRASNSSYQPLPKAGSFGEEVIVNSEY</sequence>
<dbReference type="AlphaFoldDB" id="A0A0A2WD42"/>
<dbReference type="GO" id="GO:0046872">
    <property type="term" value="F:metal ion binding"/>
    <property type="evidence" value="ECO:0007669"/>
    <property type="project" value="UniProtKB-KW"/>
</dbReference>
<dbReference type="GO" id="GO:0042597">
    <property type="term" value="C:periplasmic space"/>
    <property type="evidence" value="ECO:0007669"/>
    <property type="project" value="UniProtKB-SubCell"/>
</dbReference>
<evidence type="ECO:0000256" key="6">
    <source>
        <dbReference type="ARBA" id="ARBA00007441"/>
    </source>
</evidence>
<dbReference type="EC" id="5.1.1.1" evidence="13"/>
<dbReference type="NCBIfam" id="TIGR00492">
    <property type="entry name" value="alr"/>
    <property type="match status" value="1"/>
</dbReference>
<comment type="subunit">
    <text evidence="10">Homotetramer.</text>
</comment>
<dbReference type="GO" id="GO:0004069">
    <property type="term" value="F:L-aspartate:2-oxoglutarate aminotransferase activity"/>
    <property type="evidence" value="ECO:0007669"/>
    <property type="project" value="UniProtKB-EC"/>
</dbReference>
<comment type="catalytic activity">
    <reaction evidence="1">
        <text>a phosphate monoester + H2O = an alcohol + phosphate</text>
        <dbReference type="Rhea" id="RHEA:15017"/>
        <dbReference type="ChEBI" id="CHEBI:15377"/>
        <dbReference type="ChEBI" id="CHEBI:30879"/>
        <dbReference type="ChEBI" id="CHEBI:43474"/>
        <dbReference type="ChEBI" id="CHEBI:67140"/>
        <dbReference type="EC" id="3.1.3.2"/>
    </reaction>
</comment>
<accession>A0A0A2WD42</accession>
<dbReference type="GO" id="GO:0042802">
    <property type="term" value="F:identical protein binding"/>
    <property type="evidence" value="ECO:0007669"/>
    <property type="project" value="TreeGrafter"/>
</dbReference>
<keyword evidence="15 28" id="KW-0032">Aminotransferase</keyword>
<keyword evidence="20" id="KW-0378">Hydrolase</keyword>
<evidence type="ECO:0000256" key="26">
    <source>
        <dbReference type="PIRSR" id="PIRSR600821-52"/>
    </source>
</evidence>
<dbReference type="CDD" id="cd06827">
    <property type="entry name" value="PLPDE_III_AR_proteobact"/>
    <property type="match status" value="1"/>
</dbReference>
<evidence type="ECO:0000256" key="10">
    <source>
        <dbReference type="ARBA" id="ARBA00011881"/>
    </source>
</evidence>
<comment type="similarity">
    <text evidence="7">Belongs to the class B bacterial acid phosphatase family.</text>
</comment>
<dbReference type="Gene3D" id="3.40.640.10">
    <property type="entry name" value="Type I PLP-dependent aspartate aminotransferase-like (Major domain)"/>
    <property type="match status" value="1"/>
</dbReference>
<dbReference type="InterPro" id="IPR000821">
    <property type="entry name" value="Ala_racemase"/>
</dbReference>
<dbReference type="Gene3D" id="2.40.37.10">
    <property type="entry name" value="Lyase, Ornithine Decarboxylase, Chain A, domain 1"/>
    <property type="match status" value="1"/>
</dbReference>
<keyword evidence="21" id="KW-0460">Magnesium</keyword>
<dbReference type="InterPro" id="IPR036412">
    <property type="entry name" value="HAD-like_sf"/>
</dbReference>
<evidence type="ECO:0000256" key="25">
    <source>
        <dbReference type="PIRSR" id="PIRSR600821-50"/>
    </source>
</evidence>
<protein>
    <recommendedName>
        <fullName evidence="14">Class B acid phosphatase</fullName>
        <ecNumber evidence="12">2.6.1.1</ecNumber>
        <ecNumber evidence="11">3.1.3.2</ecNumber>
        <ecNumber evidence="13">5.1.1.1</ecNumber>
    </recommendedName>
    <alternativeName>
        <fullName evidence="24">Transaminase A</fullName>
    </alternativeName>
</protein>
<evidence type="ECO:0000256" key="5">
    <source>
        <dbReference type="ARBA" id="ARBA00004418"/>
    </source>
</evidence>
<dbReference type="FunFam" id="3.40.640.10:FF:000015">
    <property type="entry name" value="Aspartate aminotransferase"/>
    <property type="match status" value="1"/>
</dbReference>
<evidence type="ECO:0000256" key="3">
    <source>
        <dbReference type="ARBA" id="ARBA00001933"/>
    </source>
</evidence>
<evidence type="ECO:0000256" key="24">
    <source>
        <dbReference type="ARBA" id="ARBA00030923"/>
    </source>
</evidence>
<keyword evidence="16 28" id="KW-0808">Transferase</keyword>
<dbReference type="InterPro" id="IPR004838">
    <property type="entry name" value="NHTrfase_class1_PyrdxlP-BS"/>
</dbReference>
<dbReference type="GO" id="GO:0003993">
    <property type="term" value="F:acid phosphatase activity"/>
    <property type="evidence" value="ECO:0007669"/>
    <property type="project" value="UniProtKB-EC"/>
</dbReference>
<evidence type="ECO:0000256" key="8">
    <source>
        <dbReference type="ARBA" id="ARBA00007880"/>
    </source>
</evidence>
<dbReference type="Gene3D" id="3.90.1150.10">
    <property type="entry name" value="Aspartate Aminotransferase, domain 1"/>
    <property type="match status" value="1"/>
</dbReference>
<evidence type="ECO:0000256" key="18">
    <source>
        <dbReference type="ARBA" id="ARBA00022729"/>
    </source>
</evidence>
<feature type="binding site" evidence="26">
    <location>
        <position position="129"/>
    </location>
    <ligand>
        <name>substrate</name>
    </ligand>
</feature>
<dbReference type="EC" id="2.6.1.1" evidence="12"/>
<organism evidence="28 29">
    <name type="scientific">Beauveria bassiana D1-5</name>
    <dbReference type="NCBI Taxonomy" id="1245745"/>
    <lineage>
        <taxon>Eukaryota</taxon>
        <taxon>Fungi</taxon>
        <taxon>Dikarya</taxon>
        <taxon>Ascomycota</taxon>
        <taxon>Pezizomycotina</taxon>
        <taxon>Sordariomycetes</taxon>
        <taxon>Hypocreomycetidae</taxon>
        <taxon>Hypocreales</taxon>
        <taxon>Cordycipitaceae</taxon>
        <taxon>Beauveria</taxon>
    </lineage>
</organism>
<dbReference type="EC" id="3.1.3.2" evidence="11"/>
<feature type="binding site" evidence="26">
    <location>
        <position position="303"/>
    </location>
    <ligand>
        <name>substrate</name>
    </ligand>
</feature>
<dbReference type="Gene3D" id="3.40.50.1000">
    <property type="entry name" value="HAD superfamily/HAD-like"/>
    <property type="match status" value="1"/>
</dbReference>
<dbReference type="EMBL" id="ANFO01000249">
    <property type="protein sequence ID" value="KGQ11079.1"/>
    <property type="molecule type" value="Genomic_DNA"/>
</dbReference>
<dbReference type="InterPro" id="IPR015422">
    <property type="entry name" value="PyrdxlP-dep_Trfase_small"/>
</dbReference>
<keyword evidence="19" id="KW-0574">Periplasm</keyword>
<dbReference type="FunFam" id="2.40.37.10:FF:000002">
    <property type="entry name" value="Alanine racemase"/>
    <property type="match status" value="1"/>
</dbReference>
<evidence type="ECO:0000313" key="29">
    <source>
        <dbReference type="Proteomes" id="UP000030106"/>
    </source>
</evidence>
<evidence type="ECO:0000256" key="21">
    <source>
        <dbReference type="ARBA" id="ARBA00022842"/>
    </source>
</evidence>
<name>A0A0A2WD42_BEABA</name>
<dbReference type="SFLD" id="SFLDS00003">
    <property type="entry name" value="Haloacid_Dehalogenase"/>
    <property type="match status" value="1"/>
</dbReference>
<evidence type="ECO:0000256" key="19">
    <source>
        <dbReference type="ARBA" id="ARBA00022764"/>
    </source>
</evidence>
<dbReference type="STRING" id="1245745.A0A0A2WD42"/>
<evidence type="ECO:0000259" key="27">
    <source>
        <dbReference type="SMART" id="SM01005"/>
    </source>
</evidence>
<evidence type="ECO:0000256" key="11">
    <source>
        <dbReference type="ARBA" id="ARBA00012646"/>
    </source>
</evidence>
<evidence type="ECO:0000256" key="13">
    <source>
        <dbReference type="ARBA" id="ARBA00013089"/>
    </source>
</evidence>
<dbReference type="Gene3D" id="3.20.20.10">
    <property type="entry name" value="Alanine racemase"/>
    <property type="match status" value="1"/>
</dbReference>
<dbReference type="HAMAP" id="MF_01201">
    <property type="entry name" value="Ala_racemase"/>
    <property type="match status" value="1"/>
</dbReference>
<dbReference type="InterPro" id="IPR015424">
    <property type="entry name" value="PyrdxlP-dep_Trfase"/>
</dbReference>
<dbReference type="InterPro" id="IPR015421">
    <property type="entry name" value="PyrdxlP-dep_Trfase_major"/>
</dbReference>
<feature type="domain" description="Alanine racemase C-terminal" evidence="27">
    <location>
        <begin position="234"/>
        <end position="346"/>
    </location>
</feature>
<feature type="modified residue" description="N6-(pyridoxal phosphate)lysine" evidence="25">
    <location>
        <position position="34"/>
    </location>
</feature>
<dbReference type="PANTHER" id="PTHR11879">
    <property type="entry name" value="ASPARTATE AMINOTRANSFERASE"/>
    <property type="match status" value="1"/>
</dbReference>
<dbReference type="Pfam" id="PF01168">
    <property type="entry name" value="Ala_racemase_N"/>
    <property type="match status" value="1"/>
</dbReference>
<evidence type="ECO:0000256" key="15">
    <source>
        <dbReference type="ARBA" id="ARBA00022576"/>
    </source>
</evidence>
<dbReference type="SMART" id="SM01005">
    <property type="entry name" value="Ala_racemase_C"/>
    <property type="match status" value="1"/>
</dbReference>
<dbReference type="SUPFAM" id="SSF51419">
    <property type="entry name" value="PLP-binding barrel"/>
    <property type="match status" value="1"/>
</dbReference>
<dbReference type="FunFam" id="3.90.1150.10:FF:000001">
    <property type="entry name" value="Aspartate aminotransferase"/>
    <property type="match status" value="1"/>
</dbReference>
<dbReference type="SFLD" id="SFLDG01127">
    <property type="entry name" value="C1.3:_Acid_Phosphatase_Like"/>
    <property type="match status" value="1"/>
</dbReference>
<dbReference type="SUPFAM" id="SSF56784">
    <property type="entry name" value="HAD-like"/>
    <property type="match status" value="1"/>
</dbReference>
<dbReference type="CDD" id="cd00609">
    <property type="entry name" value="AAT_like"/>
    <property type="match status" value="1"/>
</dbReference>
<evidence type="ECO:0000313" key="28">
    <source>
        <dbReference type="EMBL" id="KGQ11079.1"/>
    </source>
</evidence>
<dbReference type="InterPro" id="IPR001608">
    <property type="entry name" value="Ala_racemase_N"/>
</dbReference>
<evidence type="ECO:0000256" key="2">
    <source>
        <dbReference type="ARBA" id="ARBA00000316"/>
    </source>
</evidence>
<dbReference type="PANTHER" id="PTHR11879:SF37">
    <property type="entry name" value="AROMATIC-AMINO-ACID AMINOTRANSFERASE"/>
    <property type="match status" value="1"/>
</dbReference>
<dbReference type="CDD" id="cd07499">
    <property type="entry name" value="HAD_CBAP"/>
    <property type="match status" value="1"/>
</dbReference>
<evidence type="ECO:0000256" key="22">
    <source>
        <dbReference type="ARBA" id="ARBA00022898"/>
    </source>
</evidence>
<keyword evidence="22 25" id="KW-0663">Pyridoxal phosphate</keyword>
<dbReference type="Pfam" id="PF00155">
    <property type="entry name" value="Aminotran_1_2"/>
    <property type="match status" value="1"/>
</dbReference>
<comment type="cofactor">
    <cofactor evidence="4">
        <name>Mg(2+)</name>
        <dbReference type="ChEBI" id="CHEBI:18420"/>
    </cofactor>
</comment>
<comment type="similarity">
    <text evidence="8">Belongs to the alanine racemase family.</text>
</comment>
<dbReference type="GO" id="GO:0005829">
    <property type="term" value="C:cytosol"/>
    <property type="evidence" value="ECO:0007669"/>
    <property type="project" value="TreeGrafter"/>
</dbReference>
<keyword evidence="23" id="KW-0413">Isomerase</keyword>
<dbReference type="InterPro" id="IPR009006">
    <property type="entry name" value="Ala_racemase/Decarboxylase_C"/>
</dbReference>
<dbReference type="InterPro" id="IPR010025">
    <property type="entry name" value="HAD-SF_ppase_IIIB_AphA"/>
</dbReference>
<dbReference type="InterPro" id="IPR004839">
    <property type="entry name" value="Aminotransferase_I/II_large"/>
</dbReference>
<dbReference type="SUPFAM" id="SSF53383">
    <property type="entry name" value="PLP-dependent transferases"/>
    <property type="match status" value="1"/>
</dbReference>
<dbReference type="InterPro" id="IPR005519">
    <property type="entry name" value="Acid_phosphat_B-like"/>
</dbReference>
<dbReference type="NCBIfam" id="NF006719">
    <property type="entry name" value="PRK09257.1"/>
    <property type="match status" value="1"/>
</dbReference>
<dbReference type="HOGENOM" id="CLU_305016_0_0_1"/>
<comment type="catalytic activity">
    <reaction evidence="2">
        <text>L-alanine = D-alanine</text>
        <dbReference type="Rhea" id="RHEA:20249"/>
        <dbReference type="ChEBI" id="CHEBI:57416"/>
        <dbReference type="ChEBI" id="CHEBI:57972"/>
        <dbReference type="EC" id="5.1.1.1"/>
    </reaction>
</comment>
<gene>
    <name evidence="28" type="ORF">BBAD15_g3537</name>
</gene>
<dbReference type="SUPFAM" id="SSF50621">
    <property type="entry name" value="Alanine racemase C-terminal domain-like"/>
    <property type="match status" value="1"/>
</dbReference>
<evidence type="ECO:0000256" key="1">
    <source>
        <dbReference type="ARBA" id="ARBA00000032"/>
    </source>
</evidence>
<reference evidence="28 29" key="1">
    <citation type="submission" date="2012-10" db="EMBL/GenBank/DDBJ databases">
        <title>Genome sequencing and analysis of entomopathogenic fungi Beauveria bassiana D1-5.</title>
        <authorList>
            <person name="Li Q."/>
            <person name="Wang L."/>
            <person name="Zhang Z."/>
            <person name="Wang Q."/>
            <person name="Ren J."/>
            <person name="Wang M."/>
            <person name="Xu W."/>
            <person name="Wang J."/>
            <person name="Lu Y."/>
            <person name="Du Q."/>
            <person name="Sun Z."/>
        </authorList>
    </citation>
    <scope>NUCLEOTIDE SEQUENCE [LARGE SCALE GENOMIC DNA]</scope>
    <source>
        <strain evidence="28 29">D1-5</strain>
    </source>
</reference>
<dbReference type="Pfam" id="PF03767">
    <property type="entry name" value="Acid_phosphat_B"/>
    <property type="match status" value="1"/>
</dbReference>
<evidence type="ECO:0000256" key="17">
    <source>
        <dbReference type="ARBA" id="ARBA00022723"/>
    </source>
</evidence>
<dbReference type="GO" id="GO:0006522">
    <property type="term" value="P:alanine metabolic process"/>
    <property type="evidence" value="ECO:0007669"/>
    <property type="project" value="InterPro"/>
</dbReference>
<dbReference type="InterPro" id="IPR011079">
    <property type="entry name" value="Ala_racemase_C"/>
</dbReference>
<comment type="cofactor">
    <cofactor evidence="3 25">
        <name>pyridoxal 5'-phosphate</name>
        <dbReference type="ChEBI" id="CHEBI:597326"/>
    </cofactor>
</comment>